<proteinExistence type="predicted"/>
<name>A0ABX1W263_9SPHI</name>
<dbReference type="RefSeq" id="WP_175269629.1">
    <property type="nucleotide sequence ID" value="NZ_JABFCR010000025.1"/>
</dbReference>
<dbReference type="EMBL" id="JABFCR010000025">
    <property type="protein sequence ID" value="NNU33944.1"/>
    <property type="molecule type" value="Genomic_DNA"/>
</dbReference>
<accession>A0ABX1W263</accession>
<organism evidence="1 2">
    <name type="scientific">Mucilaginibacter humi</name>
    <dbReference type="NCBI Taxonomy" id="2732510"/>
    <lineage>
        <taxon>Bacteria</taxon>
        <taxon>Pseudomonadati</taxon>
        <taxon>Bacteroidota</taxon>
        <taxon>Sphingobacteriia</taxon>
        <taxon>Sphingobacteriales</taxon>
        <taxon>Sphingobacteriaceae</taxon>
        <taxon>Mucilaginibacter</taxon>
    </lineage>
</organism>
<protein>
    <submittedName>
        <fullName evidence="1">Uncharacterized protein</fullName>
    </submittedName>
</protein>
<sequence>MLKNAPYKFSEFESMSIQYGTRDSLVNKYDSKTGDYQYLNRADSLVKMKLHLSKDDLLYLHRKAADLGFWDFPVDETGDSIKVGSKQPVRYIIEFKYQRKSKKVVFDTNFDGDIRLVDANLA</sequence>
<reference evidence="1 2" key="1">
    <citation type="submission" date="2020-05" db="EMBL/GenBank/DDBJ databases">
        <authorList>
            <person name="Khan S.A."/>
            <person name="Jeon C.O."/>
            <person name="Chun B.H."/>
        </authorList>
    </citation>
    <scope>NUCLEOTIDE SEQUENCE [LARGE SCALE GENOMIC DNA]</scope>
    <source>
        <strain evidence="1 2">S1162</strain>
    </source>
</reference>
<gene>
    <name evidence="1" type="ORF">HK413_06870</name>
</gene>
<keyword evidence="2" id="KW-1185">Reference proteome</keyword>
<evidence type="ECO:0000313" key="2">
    <source>
        <dbReference type="Proteomes" id="UP000566071"/>
    </source>
</evidence>
<comment type="caution">
    <text evidence="1">The sequence shown here is derived from an EMBL/GenBank/DDBJ whole genome shotgun (WGS) entry which is preliminary data.</text>
</comment>
<evidence type="ECO:0000313" key="1">
    <source>
        <dbReference type="EMBL" id="NNU33944.1"/>
    </source>
</evidence>
<dbReference type="Proteomes" id="UP000566071">
    <property type="component" value="Unassembled WGS sequence"/>
</dbReference>